<keyword evidence="3" id="KW-1185">Reference proteome</keyword>
<proteinExistence type="predicted"/>
<reference evidence="2 3" key="1">
    <citation type="submission" date="2018-03" db="EMBL/GenBank/DDBJ databases">
        <title>Genomes of Pezizomycetes fungi and the evolution of truffles.</title>
        <authorList>
            <person name="Murat C."/>
            <person name="Payen T."/>
            <person name="Noel B."/>
            <person name="Kuo A."/>
            <person name="Martin F.M."/>
        </authorList>
    </citation>
    <scope>NUCLEOTIDE SEQUENCE [LARGE SCALE GENOMIC DNA]</scope>
    <source>
        <strain evidence="2">091103-1</strain>
    </source>
</reference>
<name>A0A317SJV9_9PEZI</name>
<dbReference type="Proteomes" id="UP000246991">
    <property type="component" value="Unassembled WGS sequence"/>
</dbReference>
<dbReference type="STRING" id="42249.A0A317SJV9"/>
<evidence type="ECO:0000313" key="3">
    <source>
        <dbReference type="Proteomes" id="UP000246991"/>
    </source>
</evidence>
<accession>A0A317SJV9</accession>
<feature type="compositionally biased region" description="Low complexity" evidence="1">
    <location>
        <begin position="17"/>
        <end position="30"/>
    </location>
</feature>
<dbReference type="OrthoDB" id="159449at2759"/>
<dbReference type="AlphaFoldDB" id="A0A317SJV9"/>
<protein>
    <submittedName>
        <fullName evidence="2">Uncharacterized protein</fullName>
    </submittedName>
</protein>
<gene>
    <name evidence="2" type="ORF">C7212DRAFT_365113</name>
</gene>
<comment type="caution">
    <text evidence="2">The sequence shown here is derived from an EMBL/GenBank/DDBJ whole genome shotgun (WGS) entry which is preliminary data.</text>
</comment>
<feature type="region of interest" description="Disordered" evidence="1">
    <location>
        <begin position="1"/>
        <end position="59"/>
    </location>
</feature>
<sequence>MRRTPSKQSLSTVSSFDASDTGSGTTDATTLSRCSSTAADDRRISTRSISSMRRQNKDGELHGQIEDLLMALSALQREHAAKVDELQTVKTEREEERALVKRLVELLANGSPDADEPESVDSIAEISDLCDQISENLTRAESETVITPKPPSSLVLPFLPLLY</sequence>
<organism evidence="2 3">
    <name type="scientific">Tuber magnatum</name>
    <name type="common">white Piedmont truffle</name>
    <dbReference type="NCBI Taxonomy" id="42249"/>
    <lineage>
        <taxon>Eukaryota</taxon>
        <taxon>Fungi</taxon>
        <taxon>Dikarya</taxon>
        <taxon>Ascomycota</taxon>
        <taxon>Pezizomycotina</taxon>
        <taxon>Pezizomycetes</taxon>
        <taxon>Pezizales</taxon>
        <taxon>Tuberaceae</taxon>
        <taxon>Tuber</taxon>
    </lineage>
</organism>
<feature type="compositionally biased region" description="Polar residues" evidence="1">
    <location>
        <begin position="1"/>
        <end position="16"/>
    </location>
</feature>
<evidence type="ECO:0000256" key="1">
    <source>
        <dbReference type="SAM" id="MobiDB-lite"/>
    </source>
</evidence>
<dbReference type="EMBL" id="PYWC01000059">
    <property type="protein sequence ID" value="PWW74568.1"/>
    <property type="molecule type" value="Genomic_DNA"/>
</dbReference>
<evidence type="ECO:0000313" key="2">
    <source>
        <dbReference type="EMBL" id="PWW74568.1"/>
    </source>
</evidence>